<dbReference type="InterPro" id="IPR051788">
    <property type="entry name" value="MFS_Transporter"/>
</dbReference>
<keyword evidence="5 7" id="KW-1133">Transmembrane helix</keyword>
<dbReference type="PANTHER" id="PTHR23514:SF3">
    <property type="entry name" value="BYPASS OF STOP CODON PROTEIN 6"/>
    <property type="match status" value="1"/>
</dbReference>
<dbReference type="AlphaFoldDB" id="A0A3S8U2N3"/>
<name>A0A3S8U2N3_9RHOB</name>
<sequence length="380" mass="38557">MAPGGDQCDQQETILKDLIRANAGLLFAGVATFVMMGAGQSLYGPALPAFSRLFGVTLAEAGVLVSAHWVGCFIGVGFMYLKGGVVTPRHALAAMAIGAAGVAALAGWWATIAGAVVFGLGYGMSTAVFNPRVLRAFADKGPSMLSLLNATFGVGAIAAPLIFVALGSDPRWSFGLTAALAAVIWLFAGPAGRAGAAPAAEVRAFKPHWGIMAFGLVAIGMEACLIGLGPTALIRAGVAEATAAELLSAFFVVFLLARVGLIFVAHRVAPFVLYTASIAVAAVCALGSALVSPAVFFVAMGAPAGLFFPGFYVTASGKMGEDLRVPPTIIAAGLVGGIGAPLIVAPLMAGMGERGFFWLVAGVTVTLTVAAVLSLRRMRV</sequence>
<feature type="transmembrane region" description="Helical" evidence="7">
    <location>
        <begin position="116"/>
        <end position="134"/>
    </location>
</feature>
<feature type="transmembrane region" description="Helical" evidence="7">
    <location>
        <begin position="355"/>
        <end position="375"/>
    </location>
</feature>
<evidence type="ECO:0000256" key="7">
    <source>
        <dbReference type="SAM" id="Phobius"/>
    </source>
</evidence>
<evidence type="ECO:0000256" key="3">
    <source>
        <dbReference type="ARBA" id="ARBA00022448"/>
    </source>
</evidence>
<dbReference type="KEGG" id="taw:EI545_02955"/>
<evidence type="ECO:0000256" key="5">
    <source>
        <dbReference type="ARBA" id="ARBA00022989"/>
    </source>
</evidence>
<evidence type="ECO:0000313" key="8">
    <source>
        <dbReference type="EMBL" id="AZL57884.1"/>
    </source>
</evidence>
<feature type="transmembrane region" description="Helical" evidence="7">
    <location>
        <begin position="23"/>
        <end position="43"/>
    </location>
</feature>
<evidence type="ECO:0000256" key="2">
    <source>
        <dbReference type="ARBA" id="ARBA00008335"/>
    </source>
</evidence>
<keyword evidence="3" id="KW-0813">Transport</keyword>
<feature type="transmembrane region" description="Helical" evidence="7">
    <location>
        <begin position="209"/>
        <end position="234"/>
    </location>
</feature>
<keyword evidence="4 7" id="KW-0812">Transmembrane</keyword>
<organism evidence="8 9">
    <name type="scientific">Tabrizicola piscis</name>
    <dbReference type="NCBI Taxonomy" id="2494374"/>
    <lineage>
        <taxon>Bacteria</taxon>
        <taxon>Pseudomonadati</taxon>
        <taxon>Pseudomonadota</taxon>
        <taxon>Alphaproteobacteria</taxon>
        <taxon>Rhodobacterales</taxon>
        <taxon>Paracoccaceae</taxon>
        <taxon>Tabrizicola</taxon>
    </lineage>
</organism>
<feature type="transmembrane region" description="Helical" evidence="7">
    <location>
        <begin position="296"/>
        <end position="315"/>
    </location>
</feature>
<proteinExistence type="inferred from homology"/>
<dbReference type="PANTHER" id="PTHR23514">
    <property type="entry name" value="BYPASS OF STOP CODON PROTEIN 6"/>
    <property type="match status" value="1"/>
</dbReference>
<evidence type="ECO:0000313" key="9">
    <source>
        <dbReference type="Proteomes" id="UP000282002"/>
    </source>
</evidence>
<protein>
    <submittedName>
        <fullName evidence="8">MFS transporter</fullName>
    </submittedName>
</protein>
<evidence type="ECO:0000256" key="4">
    <source>
        <dbReference type="ARBA" id="ARBA00022692"/>
    </source>
</evidence>
<dbReference type="Proteomes" id="UP000282002">
    <property type="component" value="Chromosome"/>
</dbReference>
<dbReference type="GO" id="GO:0016020">
    <property type="term" value="C:membrane"/>
    <property type="evidence" value="ECO:0007669"/>
    <property type="project" value="TreeGrafter"/>
</dbReference>
<dbReference type="EMBL" id="CP034328">
    <property type="protein sequence ID" value="AZL57884.1"/>
    <property type="molecule type" value="Genomic_DNA"/>
</dbReference>
<evidence type="ECO:0000256" key="1">
    <source>
        <dbReference type="ARBA" id="ARBA00004127"/>
    </source>
</evidence>
<feature type="transmembrane region" description="Helical" evidence="7">
    <location>
        <begin position="271"/>
        <end position="290"/>
    </location>
</feature>
<dbReference type="GO" id="GO:0012505">
    <property type="term" value="C:endomembrane system"/>
    <property type="evidence" value="ECO:0007669"/>
    <property type="project" value="UniProtKB-SubCell"/>
</dbReference>
<comment type="similarity">
    <text evidence="2">Belongs to the major facilitator superfamily.</text>
</comment>
<dbReference type="SUPFAM" id="SSF103473">
    <property type="entry name" value="MFS general substrate transporter"/>
    <property type="match status" value="1"/>
</dbReference>
<feature type="transmembrane region" description="Helical" evidence="7">
    <location>
        <begin position="146"/>
        <end position="166"/>
    </location>
</feature>
<feature type="transmembrane region" description="Helical" evidence="7">
    <location>
        <begin position="63"/>
        <end position="81"/>
    </location>
</feature>
<dbReference type="InterPro" id="IPR036259">
    <property type="entry name" value="MFS_trans_sf"/>
</dbReference>
<dbReference type="GO" id="GO:0022857">
    <property type="term" value="F:transmembrane transporter activity"/>
    <property type="evidence" value="ECO:0007669"/>
    <property type="project" value="InterPro"/>
</dbReference>
<accession>A0A3S8U2N3</accession>
<keyword evidence="6 7" id="KW-0472">Membrane</keyword>
<dbReference type="InterPro" id="IPR011701">
    <property type="entry name" value="MFS"/>
</dbReference>
<feature type="transmembrane region" description="Helical" evidence="7">
    <location>
        <begin position="172"/>
        <end position="188"/>
    </location>
</feature>
<feature type="transmembrane region" description="Helical" evidence="7">
    <location>
        <begin position="246"/>
        <end position="264"/>
    </location>
</feature>
<feature type="transmembrane region" description="Helical" evidence="7">
    <location>
        <begin position="327"/>
        <end position="349"/>
    </location>
</feature>
<dbReference type="Gene3D" id="1.20.1250.20">
    <property type="entry name" value="MFS general substrate transporter like domains"/>
    <property type="match status" value="1"/>
</dbReference>
<dbReference type="OrthoDB" id="581345at2"/>
<keyword evidence="9" id="KW-1185">Reference proteome</keyword>
<dbReference type="Pfam" id="PF07690">
    <property type="entry name" value="MFS_1"/>
    <property type="match status" value="1"/>
</dbReference>
<evidence type="ECO:0000256" key="6">
    <source>
        <dbReference type="ARBA" id="ARBA00023136"/>
    </source>
</evidence>
<feature type="transmembrane region" description="Helical" evidence="7">
    <location>
        <begin position="93"/>
        <end position="110"/>
    </location>
</feature>
<reference evidence="8 9" key="1">
    <citation type="submission" date="2018-12" db="EMBL/GenBank/DDBJ databases">
        <title>Complete genome sequencing of Tabrizicola sp. K13M18.</title>
        <authorList>
            <person name="Bae J.-W."/>
        </authorList>
    </citation>
    <scope>NUCLEOTIDE SEQUENCE [LARGE SCALE GENOMIC DNA]</scope>
    <source>
        <strain evidence="8 9">K13M18</strain>
    </source>
</reference>
<comment type="subcellular location">
    <subcellularLocation>
        <location evidence="1">Endomembrane system</location>
        <topology evidence="1">Multi-pass membrane protein</topology>
    </subcellularLocation>
</comment>
<gene>
    <name evidence="8" type="ORF">EI545_02955</name>
</gene>